<dbReference type="SUPFAM" id="SSF143011">
    <property type="entry name" value="RelE-like"/>
    <property type="match status" value="1"/>
</dbReference>
<evidence type="ECO:0000313" key="4">
    <source>
        <dbReference type="Proteomes" id="UP000031258"/>
    </source>
</evidence>
<dbReference type="STRING" id="86105.NF27_GP00060"/>
<keyword evidence="4" id="KW-1185">Reference proteome</keyword>
<proteinExistence type="inferred from homology"/>
<dbReference type="Pfam" id="PF05016">
    <property type="entry name" value="ParE_toxin"/>
    <property type="match status" value="1"/>
</dbReference>
<evidence type="ECO:0000256" key="1">
    <source>
        <dbReference type="ARBA" id="ARBA00006226"/>
    </source>
</evidence>
<reference evidence="3 4" key="1">
    <citation type="submission" date="2014-11" db="EMBL/GenBank/DDBJ databases">
        <title>A Rickettsiales Symbiont of Amoebae With Ancient Features.</title>
        <authorList>
            <person name="Schulz F."/>
            <person name="Martijn J."/>
            <person name="Wascher F."/>
            <person name="Kostanjsek R."/>
            <person name="Ettema T.J."/>
            <person name="Horn M."/>
        </authorList>
    </citation>
    <scope>NUCLEOTIDE SEQUENCE [LARGE SCALE GENOMIC DNA]</scope>
    <source>
        <strain evidence="3 4">UWC36</strain>
    </source>
</reference>
<dbReference type="Gene3D" id="3.30.2310.20">
    <property type="entry name" value="RelE-like"/>
    <property type="match status" value="1"/>
</dbReference>
<dbReference type="AlphaFoldDB" id="A0A0C1QXE3"/>
<dbReference type="NCBIfam" id="TIGR02385">
    <property type="entry name" value="RelE_StbE"/>
    <property type="match status" value="1"/>
</dbReference>
<gene>
    <name evidence="3" type="ORF">NF27_GP00060</name>
</gene>
<dbReference type="PANTHER" id="PTHR35601:SF1">
    <property type="entry name" value="TOXIN RELE"/>
    <property type="match status" value="1"/>
</dbReference>
<organism evidence="3 4">
    <name type="scientific">Candidatus Jidaibacter acanthamoebae</name>
    <dbReference type="NCBI Taxonomy" id="86105"/>
    <lineage>
        <taxon>Bacteria</taxon>
        <taxon>Pseudomonadati</taxon>
        <taxon>Pseudomonadota</taxon>
        <taxon>Alphaproteobacteria</taxon>
        <taxon>Rickettsiales</taxon>
        <taxon>Candidatus Midichloriaceae</taxon>
        <taxon>Candidatus Jidaibacter</taxon>
    </lineage>
</organism>
<dbReference type="InterPro" id="IPR035093">
    <property type="entry name" value="RelE/ParE_toxin_dom_sf"/>
</dbReference>
<dbReference type="InterPro" id="IPR007712">
    <property type="entry name" value="RelE/ParE_toxin"/>
</dbReference>
<keyword evidence="2" id="KW-1277">Toxin-antitoxin system</keyword>
<protein>
    <submittedName>
        <fullName evidence="3">Addiction module toxin, RelE/StbE family</fullName>
    </submittedName>
</protein>
<evidence type="ECO:0000313" key="3">
    <source>
        <dbReference type="EMBL" id="KIE04680.1"/>
    </source>
</evidence>
<evidence type="ECO:0000256" key="2">
    <source>
        <dbReference type="ARBA" id="ARBA00022649"/>
    </source>
</evidence>
<comment type="similarity">
    <text evidence="1">Belongs to the RelE toxin family.</text>
</comment>
<dbReference type="PANTHER" id="PTHR35601">
    <property type="entry name" value="TOXIN RELE"/>
    <property type="match status" value="1"/>
</dbReference>
<dbReference type="Proteomes" id="UP000031258">
    <property type="component" value="Unassembled WGS sequence"/>
</dbReference>
<dbReference type="EMBL" id="JSWE01000162">
    <property type="protein sequence ID" value="KIE04680.1"/>
    <property type="molecule type" value="Genomic_DNA"/>
</dbReference>
<accession>A0A0C1QXE3</accession>
<name>A0A0C1QXE3_9RICK</name>
<comment type="caution">
    <text evidence="3">The sequence shown here is derived from an EMBL/GenBank/DDBJ whole genome shotgun (WGS) entry which is preliminary data.</text>
</comment>
<sequence>MKMNYNILFTSNSRKQFSKLTKDIQKRIVTYLETKIISNPQLHGKSLVGNKKGLWRYRVGDYRIICQINNKELVILILDLGHRRDVYT</sequence>